<evidence type="ECO:0000313" key="3">
    <source>
        <dbReference type="Proteomes" id="UP001556692"/>
    </source>
</evidence>
<dbReference type="InterPro" id="IPR007410">
    <property type="entry name" value="LpqE-like"/>
</dbReference>
<dbReference type="SUPFAM" id="SSF110087">
    <property type="entry name" value="DR1885-like metal-binding protein"/>
    <property type="match status" value="1"/>
</dbReference>
<dbReference type="Pfam" id="PF04314">
    <property type="entry name" value="PCuAC"/>
    <property type="match status" value="1"/>
</dbReference>
<dbReference type="Gene3D" id="2.60.40.1890">
    <property type="entry name" value="PCu(A)C copper chaperone"/>
    <property type="match status" value="1"/>
</dbReference>
<dbReference type="RefSeq" id="WP_367956645.1">
    <property type="nucleotide sequence ID" value="NZ_JBDPGJ010000006.1"/>
</dbReference>
<sequence>MFRSCKVVITLSVASIAAMSSCVALAHDFSAGDIRIGHPWSRVAPAAAPVIGGYLTLTNAGSERDTLIAGSTPLAERIEIHQMTMEDGIARMRPLPDGVEIAPGSSVELAPGGTHLMFIKPTRPLVEGERIEATLEFSRAGSVRVEFVVQRNASEEPDQADDHGGHTP</sequence>
<organism evidence="2 3">
    <name type="scientific">Aquibium pacificus</name>
    <dbReference type="NCBI Taxonomy" id="3153579"/>
    <lineage>
        <taxon>Bacteria</taxon>
        <taxon>Pseudomonadati</taxon>
        <taxon>Pseudomonadota</taxon>
        <taxon>Alphaproteobacteria</taxon>
        <taxon>Hyphomicrobiales</taxon>
        <taxon>Phyllobacteriaceae</taxon>
        <taxon>Aquibium</taxon>
    </lineage>
</organism>
<evidence type="ECO:0000313" key="2">
    <source>
        <dbReference type="EMBL" id="MEX0408789.1"/>
    </source>
</evidence>
<keyword evidence="1" id="KW-0732">Signal</keyword>
<keyword evidence="3" id="KW-1185">Reference proteome</keyword>
<feature type="signal peptide" evidence="1">
    <location>
        <begin position="1"/>
        <end position="26"/>
    </location>
</feature>
<comment type="caution">
    <text evidence="2">The sequence shown here is derived from an EMBL/GenBank/DDBJ whole genome shotgun (WGS) entry which is preliminary data.</text>
</comment>
<reference evidence="2 3" key="1">
    <citation type="submission" date="2024-05" db="EMBL/GenBank/DDBJ databases">
        <authorList>
            <person name="Jiang F."/>
        </authorList>
    </citation>
    <scope>NUCLEOTIDE SEQUENCE [LARGE SCALE GENOMIC DNA]</scope>
    <source>
        <strain evidence="2 3">LZ166</strain>
    </source>
</reference>
<dbReference type="EMBL" id="JBDPGJ010000006">
    <property type="protein sequence ID" value="MEX0408789.1"/>
    <property type="molecule type" value="Genomic_DNA"/>
</dbReference>
<dbReference type="InterPro" id="IPR058248">
    <property type="entry name" value="Lxx211020-like"/>
</dbReference>
<feature type="chain" id="PRO_5045768336" evidence="1">
    <location>
        <begin position="27"/>
        <end position="168"/>
    </location>
</feature>
<evidence type="ECO:0000256" key="1">
    <source>
        <dbReference type="SAM" id="SignalP"/>
    </source>
</evidence>
<protein>
    <submittedName>
        <fullName evidence="2">Copper chaperone PCu(A)C</fullName>
    </submittedName>
</protein>
<gene>
    <name evidence="2" type="ORF">ABGN05_24400</name>
</gene>
<dbReference type="PANTHER" id="PTHR36302:SF1">
    <property type="entry name" value="COPPER CHAPERONE PCU(A)C"/>
    <property type="match status" value="1"/>
</dbReference>
<name>A0ABV3SS79_9HYPH</name>
<dbReference type="InterPro" id="IPR036182">
    <property type="entry name" value="PCuAC_sf"/>
</dbReference>
<proteinExistence type="predicted"/>
<dbReference type="PROSITE" id="PS51257">
    <property type="entry name" value="PROKAR_LIPOPROTEIN"/>
    <property type="match status" value="1"/>
</dbReference>
<dbReference type="Proteomes" id="UP001556692">
    <property type="component" value="Unassembled WGS sequence"/>
</dbReference>
<dbReference type="PANTHER" id="PTHR36302">
    <property type="entry name" value="BLR7088 PROTEIN"/>
    <property type="match status" value="1"/>
</dbReference>
<accession>A0ABV3SS79</accession>